<dbReference type="Proteomes" id="UP000681720">
    <property type="component" value="Unassembled WGS sequence"/>
</dbReference>
<dbReference type="EMBL" id="CAJOBH010013083">
    <property type="protein sequence ID" value="CAF4173071.1"/>
    <property type="molecule type" value="Genomic_DNA"/>
</dbReference>
<evidence type="ECO:0000313" key="1">
    <source>
        <dbReference type="EMBL" id="CAF4173071.1"/>
    </source>
</evidence>
<comment type="caution">
    <text evidence="2">The sequence shown here is derived from an EMBL/GenBank/DDBJ whole genome shotgun (WGS) entry which is preliminary data.</text>
</comment>
<feature type="non-terminal residue" evidence="2">
    <location>
        <position position="1"/>
    </location>
</feature>
<dbReference type="EMBL" id="CAJOBJ010035948">
    <property type="protein sequence ID" value="CAF4299719.1"/>
    <property type="molecule type" value="Genomic_DNA"/>
</dbReference>
<name>A0A8S2TQ68_9BILA</name>
<organism evidence="2 3">
    <name type="scientific">Rotaria magnacalcarata</name>
    <dbReference type="NCBI Taxonomy" id="392030"/>
    <lineage>
        <taxon>Eukaryota</taxon>
        <taxon>Metazoa</taxon>
        <taxon>Spiralia</taxon>
        <taxon>Gnathifera</taxon>
        <taxon>Rotifera</taxon>
        <taxon>Eurotatoria</taxon>
        <taxon>Bdelloidea</taxon>
        <taxon>Philodinida</taxon>
        <taxon>Philodinidae</taxon>
        <taxon>Rotaria</taxon>
    </lineage>
</organism>
<accession>A0A8S2TQ68</accession>
<proteinExistence type="predicted"/>
<feature type="non-terminal residue" evidence="2">
    <location>
        <position position="85"/>
    </location>
</feature>
<reference evidence="2" key="1">
    <citation type="submission" date="2021-02" db="EMBL/GenBank/DDBJ databases">
        <authorList>
            <person name="Nowell W R."/>
        </authorList>
    </citation>
    <scope>NUCLEOTIDE SEQUENCE</scope>
</reference>
<evidence type="ECO:0000313" key="3">
    <source>
        <dbReference type="Proteomes" id="UP000681720"/>
    </source>
</evidence>
<sequence length="85" mass="9577">DVLFECIDAFGSVTGYNSDRIQQIAQKYLQALKSQGRHIQSIGQSELYKLNSVLTGFTSSELLQLRSELFRNGNFLSFIGNLDGW</sequence>
<dbReference type="AlphaFoldDB" id="A0A8S2TQ68"/>
<dbReference type="Proteomes" id="UP000681967">
    <property type="component" value="Unassembled WGS sequence"/>
</dbReference>
<protein>
    <submittedName>
        <fullName evidence="2">Uncharacterized protein</fullName>
    </submittedName>
</protein>
<gene>
    <name evidence="1" type="ORF">BYL167_LOCUS22483</name>
    <name evidence="2" type="ORF">GIL414_LOCUS25787</name>
</gene>
<evidence type="ECO:0000313" key="2">
    <source>
        <dbReference type="EMBL" id="CAF4299719.1"/>
    </source>
</evidence>